<dbReference type="OMA" id="MMAGDSK"/>
<evidence type="ECO:0000256" key="1">
    <source>
        <dbReference type="SAM" id="MobiDB-lite"/>
    </source>
</evidence>
<proteinExistence type="predicted"/>
<feature type="compositionally biased region" description="Basic and acidic residues" evidence="1">
    <location>
        <begin position="132"/>
        <end position="156"/>
    </location>
</feature>
<evidence type="ECO:0000313" key="3">
    <source>
        <dbReference type="Proteomes" id="UP000006591"/>
    </source>
</evidence>
<dbReference type="Proteomes" id="UP000006591">
    <property type="component" value="Chromosome 7"/>
</dbReference>
<dbReference type="EnsemblPlants" id="ONIVA07G18690.1">
    <property type="protein sequence ID" value="ONIVA07G18690.1"/>
    <property type="gene ID" value="ONIVA07G18690"/>
</dbReference>
<accession>A0A0E0I2X7</accession>
<dbReference type="AlphaFoldDB" id="A0A0E0I2X7"/>
<keyword evidence="3" id="KW-1185">Reference proteome</keyword>
<dbReference type="HOGENOM" id="CLU_1328231_0_0_1"/>
<evidence type="ECO:0000313" key="2">
    <source>
        <dbReference type="EnsemblPlants" id="ONIVA07G18690.1"/>
    </source>
</evidence>
<organism evidence="2">
    <name type="scientific">Oryza nivara</name>
    <name type="common">Indian wild rice</name>
    <name type="synonym">Oryza sativa f. spontanea</name>
    <dbReference type="NCBI Taxonomy" id="4536"/>
    <lineage>
        <taxon>Eukaryota</taxon>
        <taxon>Viridiplantae</taxon>
        <taxon>Streptophyta</taxon>
        <taxon>Embryophyta</taxon>
        <taxon>Tracheophyta</taxon>
        <taxon>Spermatophyta</taxon>
        <taxon>Magnoliopsida</taxon>
        <taxon>Liliopsida</taxon>
        <taxon>Poales</taxon>
        <taxon>Poaceae</taxon>
        <taxon>BOP clade</taxon>
        <taxon>Oryzoideae</taxon>
        <taxon>Oryzeae</taxon>
        <taxon>Oryzinae</taxon>
        <taxon>Oryza</taxon>
    </lineage>
</organism>
<sequence>MCSTSSNFASGGGGMWSWNGIGSDAMLPQDNYTLVWWENSEVKLEVVRMRIRLTDLVKNHVSMKRELVRVSPVNRLLRSFPRTLNSLFRTHLAVEPGVQPPGDAPYMCGDSSQMMAGDSKQGQRWPLQPSLRRSDEDDALHQGRLEEHKSSKERGNRARASKVGGLKELAATSLAACHGWMPYRPDLGGVKEGRAWSVGHWRVDPTG</sequence>
<name>A0A0E0I2X7_ORYNI</name>
<protein>
    <submittedName>
        <fullName evidence="2">Uncharacterized protein</fullName>
    </submittedName>
</protein>
<dbReference type="Gramene" id="ONIVA07G18690.1">
    <property type="protein sequence ID" value="ONIVA07G18690.1"/>
    <property type="gene ID" value="ONIVA07G18690"/>
</dbReference>
<feature type="region of interest" description="Disordered" evidence="1">
    <location>
        <begin position="108"/>
        <end position="163"/>
    </location>
</feature>
<dbReference type="STRING" id="4536.A0A0E0I2X7"/>
<reference evidence="2" key="2">
    <citation type="submission" date="2018-04" db="EMBL/GenBank/DDBJ databases">
        <title>OnivRS2 (Oryza nivara Reference Sequence Version 2).</title>
        <authorList>
            <person name="Zhang J."/>
            <person name="Kudrna D."/>
            <person name="Lee S."/>
            <person name="Talag J."/>
            <person name="Rajasekar S."/>
            <person name="Welchert J."/>
            <person name="Hsing Y.-I."/>
            <person name="Wing R.A."/>
        </authorList>
    </citation>
    <scope>NUCLEOTIDE SEQUENCE [LARGE SCALE GENOMIC DNA]</scope>
    <source>
        <strain evidence="2">SL10</strain>
    </source>
</reference>
<reference evidence="2" key="1">
    <citation type="submission" date="2015-04" db="UniProtKB">
        <authorList>
            <consortium name="EnsemblPlants"/>
        </authorList>
    </citation>
    <scope>IDENTIFICATION</scope>
    <source>
        <strain evidence="2">SL10</strain>
    </source>
</reference>